<evidence type="ECO:0000259" key="2">
    <source>
        <dbReference type="PROSITE" id="PS50011"/>
    </source>
</evidence>
<feature type="domain" description="Protein kinase" evidence="2">
    <location>
        <begin position="4"/>
        <end position="275"/>
    </location>
</feature>
<dbReference type="PROSITE" id="PS50011">
    <property type="entry name" value="PROTEIN_KINASE_DOM"/>
    <property type="match status" value="1"/>
</dbReference>
<feature type="compositionally biased region" description="Gly residues" evidence="1">
    <location>
        <begin position="806"/>
        <end position="817"/>
    </location>
</feature>
<dbReference type="PANTHER" id="PTHR12984:SF3">
    <property type="entry name" value="N-TERMINAL KINASE-LIKE PROTEIN"/>
    <property type="match status" value="1"/>
</dbReference>
<dbReference type="FunCoup" id="A0A2V0P3S2">
    <property type="interactions" value="2500"/>
</dbReference>
<evidence type="ECO:0000256" key="1">
    <source>
        <dbReference type="SAM" id="MobiDB-lite"/>
    </source>
</evidence>
<evidence type="ECO:0000313" key="4">
    <source>
        <dbReference type="Proteomes" id="UP000247498"/>
    </source>
</evidence>
<comment type="caution">
    <text evidence="3">The sequence shown here is derived from an EMBL/GenBank/DDBJ whole genome shotgun (WGS) entry which is preliminary data.</text>
</comment>
<dbReference type="InterPro" id="IPR016024">
    <property type="entry name" value="ARM-type_fold"/>
</dbReference>
<feature type="region of interest" description="Disordered" evidence="1">
    <location>
        <begin position="688"/>
        <end position="824"/>
    </location>
</feature>
<dbReference type="Gene3D" id="1.25.10.10">
    <property type="entry name" value="Leucine-rich Repeat Variant"/>
    <property type="match status" value="1"/>
</dbReference>
<dbReference type="SUPFAM" id="SSF56112">
    <property type="entry name" value="Protein kinase-like (PK-like)"/>
    <property type="match status" value="1"/>
</dbReference>
<proteinExistence type="predicted"/>
<sequence>MSFFSSISKFVGGGPALNYNVDEVPYPQAWGCWTHHPATSREDGSPASVFKLSVADPNDRKLAAARNGVRRLKMLRHPNILTYKDSLELPERGGVTLYLVTEAVKPLAKALEELALSGQHRDEYLATGILHMTNAVSFLNNDCKMIHGNVCMAAIVVNDTLDWKLHGFDLLSEAALTGDPALQHASWMVAQQYKCAEVARGDWGAVSQGPSWAVDAWGLGCTIQEVFSGEPLRAVEQLRNTQPIPPALLEDYQKLLSSTPARRLNPAQVAESKFLNNKLVKVAAFMENISVKDSAEKDAFFKRLPSLLPAIPAAVAARKVLPLLANALEFGGAPASAVGSLLQIGKPLPAEEFQRRVVPSLARLFASSDRALRRNLLEAVDVWGPHVTQSVLEERIFPQLQSGFSDENAYIRELTLKATLSIAPTLKQATLTGNVLRHLNRLQMDPEPSIRANTTVLLGNIADLLGDAYCKKVLLNAFGRALKDPFPPARVAALRALAATQRHYAPEEAACRALPAVAPLTVDAIGEVRSAALACLEAFGKLLRDHDSKLTAAAAAAAAAGGGAGAGAAPQGSALASAAGGMLGWAMSSLVGGAPTASAPTPAGGGGSGGGGGATAGRIQGIGSGSAPPAAAGGYGGGSSGGGGGFGASPAAAVAPAAAAAAAGAWEGDDDDFEGMEEELQARSRLSGLSMSRAGGPAGSSGRPSGGAAAAAPAVPRTTGGHLLPPNQRPRAGSSGGGGAGSGGGGGAAAASSGWDDLEDGDGWESLGSAAPSAAPAAAAGGGGAAAGAGSGVRPRPLGARPAGAAGAGRGAAGGRGAMKLGASKLGAQKLDDFDF</sequence>
<dbReference type="GO" id="GO:0005524">
    <property type="term" value="F:ATP binding"/>
    <property type="evidence" value="ECO:0007669"/>
    <property type="project" value="InterPro"/>
</dbReference>
<dbReference type="Pfam" id="PF00069">
    <property type="entry name" value="Pkinase"/>
    <property type="match status" value="1"/>
</dbReference>
<dbReference type="Gene3D" id="1.10.510.10">
    <property type="entry name" value="Transferase(Phosphotransferase) domain 1"/>
    <property type="match status" value="1"/>
</dbReference>
<dbReference type="OrthoDB" id="447103at2759"/>
<dbReference type="AlphaFoldDB" id="A0A2V0P3S2"/>
<dbReference type="InterPro" id="IPR051177">
    <property type="entry name" value="CIK-Related_Protein"/>
</dbReference>
<dbReference type="InterPro" id="IPR000719">
    <property type="entry name" value="Prot_kinase_dom"/>
</dbReference>
<feature type="compositionally biased region" description="Low complexity" evidence="1">
    <location>
        <begin position="764"/>
        <end position="779"/>
    </location>
</feature>
<protein>
    <recommendedName>
        <fullName evidence="2">Protein kinase domain-containing protein</fullName>
    </recommendedName>
</protein>
<feature type="compositionally biased region" description="Low complexity" evidence="1">
    <location>
        <begin position="692"/>
        <end position="721"/>
    </location>
</feature>
<gene>
    <name evidence="3" type="ORF">Rsub_07040</name>
</gene>
<dbReference type="SMART" id="SM00220">
    <property type="entry name" value="S_TKc"/>
    <property type="match status" value="1"/>
</dbReference>
<dbReference type="PANTHER" id="PTHR12984">
    <property type="entry name" value="SCY1-RELATED S/T PROTEIN KINASE-LIKE"/>
    <property type="match status" value="1"/>
</dbReference>
<dbReference type="GO" id="GO:0004672">
    <property type="term" value="F:protein kinase activity"/>
    <property type="evidence" value="ECO:0007669"/>
    <property type="project" value="InterPro"/>
</dbReference>
<reference evidence="3 4" key="1">
    <citation type="journal article" date="2018" name="Sci. Rep.">
        <title>Raphidocelis subcapitata (=Pseudokirchneriella subcapitata) provides an insight into genome evolution and environmental adaptations in the Sphaeropleales.</title>
        <authorList>
            <person name="Suzuki S."/>
            <person name="Yamaguchi H."/>
            <person name="Nakajima N."/>
            <person name="Kawachi M."/>
        </authorList>
    </citation>
    <scope>NUCLEOTIDE SEQUENCE [LARGE SCALE GENOMIC DNA]</scope>
    <source>
        <strain evidence="3 4">NIES-35</strain>
    </source>
</reference>
<dbReference type="InterPro" id="IPR011009">
    <property type="entry name" value="Kinase-like_dom_sf"/>
</dbReference>
<dbReference type="SUPFAM" id="SSF48371">
    <property type="entry name" value="ARM repeat"/>
    <property type="match status" value="1"/>
</dbReference>
<organism evidence="3 4">
    <name type="scientific">Raphidocelis subcapitata</name>
    <dbReference type="NCBI Taxonomy" id="307507"/>
    <lineage>
        <taxon>Eukaryota</taxon>
        <taxon>Viridiplantae</taxon>
        <taxon>Chlorophyta</taxon>
        <taxon>core chlorophytes</taxon>
        <taxon>Chlorophyceae</taxon>
        <taxon>CS clade</taxon>
        <taxon>Sphaeropleales</taxon>
        <taxon>Selenastraceae</taxon>
        <taxon>Raphidocelis</taxon>
    </lineage>
</organism>
<keyword evidence="4" id="KW-1185">Reference proteome</keyword>
<dbReference type="EMBL" id="BDRX01000052">
    <property type="protein sequence ID" value="GBF94506.1"/>
    <property type="molecule type" value="Genomic_DNA"/>
</dbReference>
<name>A0A2V0P3S2_9CHLO</name>
<dbReference type="InterPro" id="IPR011989">
    <property type="entry name" value="ARM-like"/>
</dbReference>
<feature type="region of interest" description="Disordered" evidence="1">
    <location>
        <begin position="595"/>
        <end position="636"/>
    </location>
</feature>
<feature type="compositionally biased region" description="Low complexity" evidence="1">
    <location>
        <begin position="792"/>
        <end position="805"/>
    </location>
</feature>
<dbReference type="Gene3D" id="3.30.200.20">
    <property type="entry name" value="Phosphorylase Kinase, domain 1"/>
    <property type="match status" value="1"/>
</dbReference>
<dbReference type="STRING" id="307507.A0A2V0P3S2"/>
<feature type="compositionally biased region" description="Gly residues" evidence="1">
    <location>
        <begin position="780"/>
        <end position="791"/>
    </location>
</feature>
<accession>A0A2V0P3S2</accession>
<dbReference type="Proteomes" id="UP000247498">
    <property type="component" value="Unassembled WGS sequence"/>
</dbReference>
<dbReference type="InParanoid" id="A0A2V0P3S2"/>
<feature type="compositionally biased region" description="Gly residues" evidence="1">
    <location>
        <begin position="734"/>
        <end position="748"/>
    </location>
</feature>
<evidence type="ECO:0000313" key="3">
    <source>
        <dbReference type="EMBL" id="GBF94506.1"/>
    </source>
</evidence>
<feature type="compositionally biased region" description="Gly residues" evidence="1">
    <location>
        <begin position="603"/>
        <end position="624"/>
    </location>
</feature>